<keyword evidence="3" id="KW-1185">Reference proteome</keyword>
<feature type="region of interest" description="Disordered" evidence="1">
    <location>
        <begin position="127"/>
        <end position="165"/>
    </location>
</feature>
<gene>
    <name evidence="2" type="ORF">SAMN04489708_10853</name>
</gene>
<proteinExistence type="predicted"/>
<reference evidence="3" key="1">
    <citation type="submission" date="2016-10" db="EMBL/GenBank/DDBJ databases">
        <authorList>
            <person name="Varghese N."/>
            <person name="Submissions S."/>
        </authorList>
    </citation>
    <scope>NUCLEOTIDE SEQUENCE [LARGE SCALE GENOMIC DNA]</scope>
    <source>
        <strain evidence="3">DSM 17101</strain>
    </source>
</reference>
<dbReference type="EMBL" id="FNJL01000008">
    <property type="protein sequence ID" value="SDP15253.1"/>
    <property type="molecule type" value="Genomic_DNA"/>
</dbReference>
<protein>
    <submittedName>
        <fullName evidence="2">Type III secretion protein HrpB1</fullName>
    </submittedName>
</protein>
<evidence type="ECO:0000256" key="1">
    <source>
        <dbReference type="SAM" id="MobiDB-lite"/>
    </source>
</evidence>
<organism evidence="2 3">
    <name type="scientific">Paracidovorax cattleyae</name>
    <dbReference type="NCBI Taxonomy" id="80868"/>
    <lineage>
        <taxon>Bacteria</taxon>
        <taxon>Pseudomonadati</taxon>
        <taxon>Pseudomonadota</taxon>
        <taxon>Betaproteobacteria</taxon>
        <taxon>Burkholderiales</taxon>
        <taxon>Comamonadaceae</taxon>
        <taxon>Paracidovorax</taxon>
    </lineage>
</organism>
<name>A0A1H0QCX9_9BURK</name>
<dbReference type="Proteomes" id="UP000199317">
    <property type="component" value="Unassembled WGS sequence"/>
</dbReference>
<dbReference type="Pfam" id="PF09613">
    <property type="entry name" value="HrpB1_HrpK"/>
    <property type="match status" value="1"/>
</dbReference>
<dbReference type="InterPro" id="IPR013394">
    <property type="entry name" value="T3SS_HrpB1/HrpK"/>
</dbReference>
<evidence type="ECO:0000313" key="3">
    <source>
        <dbReference type="Proteomes" id="UP000199317"/>
    </source>
</evidence>
<dbReference type="OrthoDB" id="8810257at2"/>
<sequence length="173" mass="19051">MTPKISRREVVVGLINLATKAVELELTDDAAEILQGARILRPRMVELDLLEGWICIQRGQVDECIRLMRNVEGSPTHWGMAKALMARCQRFLRDPAWRGNADEVLAGCKDSTALYLVKQLFAEQAGEAGGDAAGQDTAPREPGETPDPQSAARPRKFAPVDPLTNPFVFQLRA</sequence>
<evidence type="ECO:0000313" key="2">
    <source>
        <dbReference type="EMBL" id="SDP15253.1"/>
    </source>
</evidence>
<dbReference type="AlphaFoldDB" id="A0A1H0QCX9"/>
<accession>A0A1H0QCX9</accession>
<dbReference type="RefSeq" id="WP_092833571.1">
    <property type="nucleotide sequence ID" value="NZ_CP028290.1"/>
</dbReference>